<accession>A0AAX2EDD6</accession>
<dbReference type="CDD" id="cd13402">
    <property type="entry name" value="LT_TF-like"/>
    <property type="match status" value="1"/>
</dbReference>
<evidence type="ECO:0000313" key="2">
    <source>
        <dbReference type="Proteomes" id="UP000199735"/>
    </source>
</evidence>
<dbReference type="Proteomes" id="UP000199735">
    <property type="component" value="Unassembled WGS sequence"/>
</dbReference>
<dbReference type="EMBL" id="FOCD01000001">
    <property type="protein sequence ID" value="SEM79667.1"/>
    <property type="molecule type" value="Genomic_DNA"/>
</dbReference>
<comment type="caution">
    <text evidence="1">The sequence shown here is derived from an EMBL/GenBank/DDBJ whole genome shotgun (WGS) entry which is preliminary data.</text>
</comment>
<proteinExistence type="predicted"/>
<dbReference type="AlphaFoldDB" id="A0AAX2EDD6"/>
<gene>
    <name evidence="1" type="ORF">SAMN04489762_1060</name>
</gene>
<evidence type="ECO:0000313" key="1">
    <source>
        <dbReference type="EMBL" id="SEM79667.1"/>
    </source>
</evidence>
<organism evidence="1 2">
    <name type="scientific">Terribacillus saccharophilus</name>
    <dbReference type="NCBI Taxonomy" id="361277"/>
    <lineage>
        <taxon>Bacteria</taxon>
        <taxon>Bacillati</taxon>
        <taxon>Bacillota</taxon>
        <taxon>Bacilli</taxon>
        <taxon>Bacillales</taxon>
        <taxon>Bacillaceae</taxon>
        <taxon>Terribacillus</taxon>
    </lineage>
</organism>
<sequence>MRESGGRTGPSTINKWNINWKRGIPSMGLMQTIGPTFNAFKARGWNDIMNPIHNAAAINYIKFRYGNVYNVPGTKALAQGRPYVGYATGTRVAQHGLYEVSEEGHPEWVIPTDPRRRTEAMKLLALAGREITGNKRPNQLPNTTGGTIDTTDNSSEILSVLKDIFDLLASAEFDVNFDDKKLARILEKPITAIQNRKQGRVGRYAPNLI</sequence>
<protein>
    <submittedName>
        <fullName evidence="1">Transglycosylase SLT domain-containing protein</fullName>
    </submittedName>
</protein>
<name>A0AAX2EDD6_9BACI</name>
<reference evidence="1 2" key="1">
    <citation type="submission" date="2016-10" db="EMBL/GenBank/DDBJ databases">
        <authorList>
            <person name="Varghese N."/>
            <person name="Submissions S."/>
        </authorList>
    </citation>
    <scope>NUCLEOTIDE SEQUENCE [LARGE SCALE GENOMIC DNA]</scope>
    <source>
        <strain evidence="1 2">DSM 21619</strain>
    </source>
</reference>